<feature type="site" description="Important for substrate specificity" evidence="3">
    <location>
        <position position="70"/>
    </location>
</feature>
<accession>A0A517DRZ6</accession>
<dbReference type="Gene3D" id="3.90.950.10">
    <property type="match status" value="1"/>
</dbReference>
<dbReference type="PANTHER" id="PTHR43213">
    <property type="entry name" value="BIFUNCTIONAL DTTP/UTP PYROPHOSPHATASE/METHYLTRANSFERASE PROTEIN-RELATED"/>
    <property type="match status" value="1"/>
</dbReference>
<dbReference type="RefSeq" id="WP_144349681.1">
    <property type="nucleotide sequence ID" value="NZ_CP036259.1"/>
</dbReference>
<dbReference type="Pfam" id="PF02545">
    <property type="entry name" value="Maf"/>
    <property type="match status" value="1"/>
</dbReference>
<comment type="caution">
    <text evidence="3">Lacks conserved residue(s) required for the propagation of feature annotation.</text>
</comment>
<name>A0A517DRZ6_9FIRM</name>
<dbReference type="CDD" id="cd00555">
    <property type="entry name" value="Maf"/>
    <property type="match status" value="1"/>
</dbReference>
<evidence type="ECO:0000313" key="5">
    <source>
        <dbReference type="Proteomes" id="UP000320776"/>
    </source>
</evidence>
<dbReference type="AlphaFoldDB" id="A0A517DRZ6"/>
<keyword evidence="2 3" id="KW-0378">Hydrolase</keyword>
<dbReference type="InterPro" id="IPR029001">
    <property type="entry name" value="ITPase-like_fam"/>
</dbReference>
<evidence type="ECO:0000313" key="4">
    <source>
        <dbReference type="EMBL" id="QDR80119.1"/>
    </source>
</evidence>
<comment type="catalytic activity">
    <reaction evidence="3">
        <text>UTP + H2O = UMP + diphosphate + H(+)</text>
        <dbReference type="Rhea" id="RHEA:29395"/>
        <dbReference type="ChEBI" id="CHEBI:15377"/>
        <dbReference type="ChEBI" id="CHEBI:15378"/>
        <dbReference type="ChEBI" id="CHEBI:33019"/>
        <dbReference type="ChEBI" id="CHEBI:46398"/>
        <dbReference type="ChEBI" id="CHEBI:57865"/>
        <dbReference type="EC" id="3.6.1.9"/>
    </reaction>
</comment>
<sequence>MAIVLASSSPRRQQLLALIGLDFEIILSDVEEDNTKDMPPHELTIAHAREKALDAAPRANPGDIIIGADTVVVLGGQVFGKPADAAEAVRMLTALAGREHVVISGVAVVRGHQVFTGFNATTVRIKPLLPAQIERYVSSGEPLDKAGAYAIQGRGTLLVESINGCYNNVVGLPLATLADLLRQAGVELL</sequence>
<keyword evidence="3" id="KW-0546">Nucleotide metabolism</keyword>
<dbReference type="PIRSF" id="PIRSF006305">
    <property type="entry name" value="Maf"/>
    <property type="match status" value="1"/>
</dbReference>
<dbReference type="KEGG" id="sted:SPTER_14340"/>
<dbReference type="GO" id="GO:0036221">
    <property type="term" value="F:UTP diphosphatase activity"/>
    <property type="evidence" value="ECO:0007669"/>
    <property type="project" value="RHEA"/>
</dbReference>
<dbReference type="HAMAP" id="MF_00528">
    <property type="entry name" value="Maf"/>
    <property type="match status" value="1"/>
</dbReference>
<dbReference type="SUPFAM" id="SSF52972">
    <property type="entry name" value="ITPase-like"/>
    <property type="match status" value="1"/>
</dbReference>
<feature type="site" description="Important for substrate specificity" evidence="3">
    <location>
        <position position="11"/>
    </location>
</feature>
<dbReference type="EMBL" id="CP036259">
    <property type="protein sequence ID" value="QDR80119.1"/>
    <property type="molecule type" value="Genomic_DNA"/>
</dbReference>
<proteinExistence type="inferred from homology"/>
<keyword evidence="5" id="KW-1185">Reference proteome</keyword>
<dbReference type="EC" id="3.6.1.9" evidence="3"/>
<dbReference type="InterPro" id="IPR003697">
    <property type="entry name" value="Maf-like"/>
</dbReference>
<comment type="catalytic activity">
    <reaction evidence="3">
        <text>dTTP + H2O = dTMP + diphosphate + H(+)</text>
        <dbReference type="Rhea" id="RHEA:28534"/>
        <dbReference type="ChEBI" id="CHEBI:15377"/>
        <dbReference type="ChEBI" id="CHEBI:15378"/>
        <dbReference type="ChEBI" id="CHEBI:33019"/>
        <dbReference type="ChEBI" id="CHEBI:37568"/>
        <dbReference type="ChEBI" id="CHEBI:63528"/>
        <dbReference type="EC" id="3.6.1.9"/>
    </reaction>
</comment>
<feature type="active site" description="Proton acceptor" evidence="3">
    <location>
        <position position="69"/>
    </location>
</feature>
<gene>
    <name evidence="4" type="primary">maf</name>
    <name evidence="4" type="ORF">SPTER_14340</name>
</gene>
<dbReference type="GO" id="GO:0009117">
    <property type="term" value="P:nucleotide metabolic process"/>
    <property type="evidence" value="ECO:0007669"/>
    <property type="project" value="UniProtKB-KW"/>
</dbReference>
<comment type="cofactor">
    <cofactor evidence="1 3">
        <name>a divalent metal cation</name>
        <dbReference type="ChEBI" id="CHEBI:60240"/>
    </cofactor>
</comment>
<comment type="subcellular location">
    <subcellularLocation>
        <location evidence="3">Cytoplasm</location>
    </subcellularLocation>
</comment>
<evidence type="ECO:0000256" key="2">
    <source>
        <dbReference type="ARBA" id="ARBA00022801"/>
    </source>
</evidence>
<reference evidence="4 5" key="1">
    <citation type="submission" date="2019-02" db="EMBL/GenBank/DDBJ databases">
        <title>Closed genome of Sporomusa termitida DSM 4440.</title>
        <authorList>
            <person name="Poehlein A."/>
            <person name="Daniel R."/>
        </authorList>
    </citation>
    <scope>NUCLEOTIDE SEQUENCE [LARGE SCALE GENOMIC DNA]</scope>
    <source>
        <strain evidence="4 5">DSM 4440</strain>
    </source>
</reference>
<keyword evidence="3" id="KW-0963">Cytoplasm</keyword>
<dbReference type="GO" id="GO:0005737">
    <property type="term" value="C:cytoplasm"/>
    <property type="evidence" value="ECO:0007669"/>
    <property type="project" value="UniProtKB-SubCell"/>
</dbReference>
<dbReference type="OrthoDB" id="9807767at2"/>
<dbReference type="GO" id="GO:0036218">
    <property type="term" value="F:dTTP diphosphatase activity"/>
    <property type="evidence" value="ECO:0007669"/>
    <property type="project" value="RHEA"/>
</dbReference>
<dbReference type="PANTHER" id="PTHR43213:SF5">
    <property type="entry name" value="BIFUNCTIONAL DTTP_UTP PYROPHOSPHATASE_METHYLTRANSFERASE PROTEIN-RELATED"/>
    <property type="match status" value="1"/>
</dbReference>
<dbReference type="NCBIfam" id="TIGR00172">
    <property type="entry name" value="maf"/>
    <property type="match status" value="1"/>
</dbReference>
<evidence type="ECO:0000256" key="3">
    <source>
        <dbReference type="HAMAP-Rule" id="MF_00528"/>
    </source>
</evidence>
<evidence type="ECO:0000256" key="1">
    <source>
        <dbReference type="ARBA" id="ARBA00001968"/>
    </source>
</evidence>
<comment type="function">
    <text evidence="3">Nucleoside triphosphate pyrophosphatase that hydrolyzes dTTP and UTP. May have a dual role in cell division arrest and in preventing the incorporation of modified nucleotides into cellular nucleic acids.</text>
</comment>
<feature type="site" description="Important for substrate specificity" evidence="3">
    <location>
        <position position="152"/>
    </location>
</feature>
<comment type="similarity">
    <text evidence="3">Belongs to the Maf family. YhdE subfamily.</text>
</comment>
<dbReference type="Proteomes" id="UP000320776">
    <property type="component" value="Chromosome"/>
</dbReference>
<organism evidence="4 5">
    <name type="scientific">Sporomusa termitida</name>
    <dbReference type="NCBI Taxonomy" id="2377"/>
    <lineage>
        <taxon>Bacteria</taxon>
        <taxon>Bacillati</taxon>
        <taxon>Bacillota</taxon>
        <taxon>Negativicutes</taxon>
        <taxon>Selenomonadales</taxon>
        <taxon>Sporomusaceae</taxon>
        <taxon>Sporomusa</taxon>
    </lineage>
</organism>
<protein>
    <recommendedName>
        <fullName evidence="3">dTTP/UTP pyrophosphatase</fullName>
        <shortName evidence="3">dTTPase/UTPase</shortName>
        <ecNumber evidence="3">3.6.1.9</ecNumber>
    </recommendedName>
    <alternativeName>
        <fullName evidence="3">Nucleoside triphosphate pyrophosphatase</fullName>
    </alternativeName>
    <alternativeName>
        <fullName evidence="3">Nucleotide pyrophosphatase</fullName>
        <shortName evidence="3">Nucleotide PPase</shortName>
    </alternativeName>
</protein>